<evidence type="ECO:0000313" key="2">
    <source>
        <dbReference type="Proteomes" id="UP000285138"/>
    </source>
</evidence>
<organism evidence="1 2">
    <name type="scientific">Candidatus Syntrophonatronum acetioxidans</name>
    <dbReference type="NCBI Taxonomy" id="1795816"/>
    <lineage>
        <taxon>Bacteria</taxon>
        <taxon>Bacillati</taxon>
        <taxon>Bacillota</taxon>
        <taxon>Clostridia</taxon>
        <taxon>Eubacteriales</taxon>
        <taxon>Syntrophomonadaceae</taxon>
        <taxon>Candidatus Syntrophonatronum</taxon>
    </lineage>
</organism>
<comment type="caution">
    <text evidence="1">The sequence shown here is derived from an EMBL/GenBank/DDBJ whole genome shotgun (WGS) entry which is preliminary data.</text>
</comment>
<dbReference type="AlphaFoldDB" id="A0A424YJ70"/>
<protein>
    <submittedName>
        <fullName evidence="1">Uncharacterized protein</fullName>
    </submittedName>
</protein>
<name>A0A424YJ70_9FIRM</name>
<dbReference type="EMBL" id="QZAA01000007">
    <property type="protein sequence ID" value="RQD78661.1"/>
    <property type="molecule type" value="Genomic_DNA"/>
</dbReference>
<feature type="non-terminal residue" evidence="1">
    <location>
        <position position="68"/>
    </location>
</feature>
<accession>A0A424YJ70</accession>
<sequence>MVKANRVQRYRERDKEQKFKFRLKLKKILVKTFALPLACTLVIAHARVPASHANFISQLKYPDRVNLI</sequence>
<reference evidence="1 2" key="1">
    <citation type="submission" date="2018-08" db="EMBL/GenBank/DDBJ databases">
        <title>The metabolism and importance of syntrophic acetate oxidation coupled to methane or sulfide production in haloalkaline environments.</title>
        <authorList>
            <person name="Timmers P.H.A."/>
            <person name="Vavourakis C.D."/>
            <person name="Sorokin D.Y."/>
            <person name="Sinninghe Damste J.S."/>
            <person name="Muyzer G."/>
            <person name="Stams A.J.M."/>
            <person name="Plugge C.M."/>
        </authorList>
    </citation>
    <scope>NUCLEOTIDE SEQUENCE [LARGE SCALE GENOMIC DNA]</scope>
    <source>
        <strain evidence="1">MSAO_Bac1</strain>
    </source>
</reference>
<evidence type="ECO:0000313" key="1">
    <source>
        <dbReference type="EMBL" id="RQD78661.1"/>
    </source>
</evidence>
<proteinExistence type="predicted"/>
<dbReference type="Proteomes" id="UP000285138">
    <property type="component" value="Unassembled WGS sequence"/>
</dbReference>
<gene>
    <name evidence="1" type="ORF">D5R97_00125</name>
</gene>